<evidence type="ECO:0000313" key="2">
    <source>
        <dbReference type="EMBL" id="RVU31108.1"/>
    </source>
</evidence>
<gene>
    <name evidence="2" type="ORF">EOE65_08880</name>
</gene>
<dbReference type="RefSeq" id="WP_127693953.1">
    <property type="nucleotide sequence ID" value="NZ_SACQ01000003.1"/>
</dbReference>
<dbReference type="EMBL" id="SACQ01000003">
    <property type="protein sequence ID" value="RVU31108.1"/>
    <property type="molecule type" value="Genomic_DNA"/>
</dbReference>
<name>A0A437Q980_9GAMM</name>
<dbReference type="AlphaFoldDB" id="A0A437Q980"/>
<feature type="signal peptide" evidence="1">
    <location>
        <begin position="1"/>
        <end position="18"/>
    </location>
</feature>
<proteinExistence type="predicted"/>
<keyword evidence="1" id="KW-0732">Signal</keyword>
<feature type="chain" id="PRO_5019019981" description="DUF3757 domain-containing protein" evidence="1">
    <location>
        <begin position="19"/>
        <end position="115"/>
    </location>
</feature>
<evidence type="ECO:0008006" key="4">
    <source>
        <dbReference type="Google" id="ProtNLM"/>
    </source>
</evidence>
<evidence type="ECO:0000313" key="3">
    <source>
        <dbReference type="Proteomes" id="UP000282818"/>
    </source>
</evidence>
<comment type="caution">
    <text evidence="2">The sequence shown here is derived from an EMBL/GenBank/DDBJ whole genome shotgun (WGS) entry which is preliminary data.</text>
</comment>
<evidence type="ECO:0000256" key="1">
    <source>
        <dbReference type="SAM" id="SignalP"/>
    </source>
</evidence>
<protein>
    <recommendedName>
        <fullName evidence="4">DUF3757 domain-containing protein</fullName>
    </recommendedName>
</protein>
<sequence length="115" mass="13214">MRQVLMVLALLVSMQAYAQGQHGATDKAEPLVWQSGGDVEMFWEAYTASKGGITWGRSDQYPEYSQVKEGDTFLVEVKQGVCLMEFFHSRWRRANDVRRWSEDMNSYGGCPYVFD</sequence>
<reference evidence="2 3" key="1">
    <citation type="submission" date="2019-01" db="EMBL/GenBank/DDBJ databases">
        <authorList>
            <person name="Chen W.-M."/>
        </authorList>
    </citation>
    <scope>NUCLEOTIDE SEQUENCE [LARGE SCALE GENOMIC DNA]</scope>
    <source>
        <strain evidence="2 3">HPM-16</strain>
    </source>
</reference>
<organism evidence="2 3">
    <name type="scientific">Neptunomonas marina</name>
    <dbReference type="NCBI Taxonomy" id="1815562"/>
    <lineage>
        <taxon>Bacteria</taxon>
        <taxon>Pseudomonadati</taxon>
        <taxon>Pseudomonadota</taxon>
        <taxon>Gammaproteobacteria</taxon>
        <taxon>Oceanospirillales</taxon>
        <taxon>Oceanospirillaceae</taxon>
        <taxon>Neptunomonas</taxon>
    </lineage>
</organism>
<keyword evidence="3" id="KW-1185">Reference proteome</keyword>
<dbReference type="Proteomes" id="UP000282818">
    <property type="component" value="Unassembled WGS sequence"/>
</dbReference>
<accession>A0A437Q980</accession>